<accession>K9WA51</accession>
<protein>
    <submittedName>
        <fullName evidence="1">Uncharacterized protein</fullName>
    </submittedName>
</protein>
<dbReference type="eggNOG" id="ENOG5032MFS">
    <property type="taxonomic scope" value="Bacteria"/>
</dbReference>
<dbReference type="OrthoDB" id="453653at2"/>
<keyword evidence="2" id="KW-1185">Reference proteome</keyword>
<organism evidence="1 2">
    <name type="scientific">Allocoleopsis franciscana PCC 7113</name>
    <dbReference type="NCBI Taxonomy" id="1173027"/>
    <lineage>
        <taxon>Bacteria</taxon>
        <taxon>Bacillati</taxon>
        <taxon>Cyanobacteriota</taxon>
        <taxon>Cyanophyceae</taxon>
        <taxon>Coleofasciculales</taxon>
        <taxon>Coleofasciculaceae</taxon>
        <taxon>Allocoleopsis</taxon>
        <taxon>Allocoleopsis franciscana</taxon>
    </lineage>
</organism>
<dbReference type="EMBL" id="CP003630">
    <property type="protein sequence ID" value="AFZ17098.1"/>
    <property type="molecule type" value="Genomic_DNA"/>
</dbReference>
<dbReference type="Proteomes" id="UP000010471">
    <property type="component" value="Chromosome"/>
</dbReference>
<gene>
    <name evidence="1" type="ORF">Mic7113_1208</name>
</gene>
<dbReference type="HOGENOM" id="CLU_1329705_0_0_3"/>
<reference evidence="1 2" key="1">
    <citation type="submission" date="2012-06" db="EMBL/GenBank/DDBJ databases">
        <title>Finished chromosome of genome of Microcoleus sp. PCC 7113.</title>
        <authorList>
            <consortium name="US DOE Joint Genome Institute"/>
            <person name="Gugger M."/>
            <person name="Coursin T."/>
            <person name="Rippka R."/>
            <person name="Tandeau De Marsac N."/>
            <person name="Huntemann M."/>
            <person name="Wei C.-L."/>
            <person name="Han J."/>
            <person name="Detter J.C."/>
            <person name="Han C."/>
            <person name="Tapia R."/>
            <person name="Chen A."/>
            <person name="Kyrpides N."/>
            <person name="Mavromatis K."/>
            <person name="Markowitz V."/>
            <person name="Szeto E."/>
            <person name="Ivanova N."/>
            <person name="Pagani I."/>
            <person name="Pati A."/>
            <person name="Goodwin L."/>
            <person name="Nordberg H.P."/>
            <person name="Cantor M.N."/>
            <person name="Hua S.X."/>
            <person name="Woyke T."/>
            <person name="Kerfeld C.A."/>
        </authorList>
    </citation>
    <scope>NUCLEOTIDE SEQUENCE [LARGE SCALE GENOMIC DNA]</scope>
    <source>
        <strain evidence="1 2">PCC 7113</strain>
    </source>
</reference>
<proteinExistence type="predicted"/>
<evidence type="ECO:0000313" key="2">
    <source>
        <dbReference type="Proteomes" id="UP000010471"/>
    </source>
</evidence>
<dbReference type="AlphaFoldDB" id="K9WA51"/>
<dbReference type="RefSeq" id="WP_015181258.1">
    <property type="nucleotide sequence ID" value="NC_019738.1"/>
</dbReference>
<evidence type="ECO:0000313" key="1">
    <source>
        <dbReference type="EMBL" id="AFZ17098.1"/>
    </source>
</evidence>
<sequence length="197" mass="23353">MSQNLITSGVIDPRQLPLDQIRQQVATFLNIPLNQIDRIECWQHQIWVKLVESRAKFISYRSLPLWMEQGLSAIQKCTSRPSLEQLGEILRTERDWYEEHEMPEAVQPWRDAWAKRAQHLREEDDRLQPIHAHQQAGLEWYSAWQRVLHSCRDCIGLKGLAPELQRQSKDFADLPDVMQAMQHLWQQRWQELIDAIA</sequence>
<name>K9WA51_9CYAN</name>
<dbReference type="KEGG" id="mic:Mic7113_1208"/>